<keyword evidence="2" id="KW-1185">Reference proteome</keyword>
<protein>
    <submittedName>
        <fullName evidence="1">Uncharacterized protein</fullName>
    </submittedName>
</protein>
<proteinExistence type="predicted"/>
<dbReference type="KEGG" id="hch:HCH_04695"/>
<accession>Q2SD81</accession>
<sequence>MYKAGVLPGFHWRNDQTGTGWFLTYLQKQNLQSL</sequence>
<evidence type="ECO:0000313" key="2">
    <source>
        <dbReference type="Proteomes" id="UP000000238"/>
    </source>
</evidence>
<name>Q2SD81_HAHCH</name>
<gene>
    <name evidence="1" type="ordered locus">HCH_04695</name>
</gene>
<reference evidence="1 2" key="1">
    <citation type="journal article" date="2005" name="Nucleic Acids Res.">
        <title>Genomic blueprint of Hahella chejuensis, a marine microbe producing an algicidal agent.</title>
        <authorList>
            <person name="Jeong H."/>
            <person name="Yim J.H."/>
            <person name="Lee C."/>
            <person name="Choi S.-H."/>
            <person name="Park Y.K."/>
            <person name="Yoon S.H."/>
            <person name="Hur C.-G."/>
            <person name="Kang H.-Y."/>
            <person name="Kim D."/>
            <person name="Lee H.H."/>
            <person name="Park K.H."/>
            <person name="Park S.-H."/>
            <person name="Park H.-S."/>
            <person name="Lee H.K."/>
            <person name="Oh T.K."/>
            <person name="Kim J.F."/>
        </authorList>
    </citation>
    <scope>NUCLEOTIDE SEQUENCE [LARGE SCALE GENOMIC DNA]</scope>
    <source>
        <strain evidence="1 2">KCTC 2396</strain>
    </source>
</reference>
<dbReference type="STRING" id="349521.HCH_04695"/>
<dbReference type="Proteomes" id="UP000000238">
    <property type="component" value="Chromosome"/>
</dbReference>
<organism evidence="1 2">
    <name type="scientific">Hahella chejuensis (strain KCTC 2396)</name>
    <dbReference type="NCBI Taxonomy" id="349521"/>
    <lineage>
        <taxon>Bacteria</taxon>
        <taxon>Pseudomonadati</taxon>
        <taxon>Pseudomonadota</taxon>
        <taxon>Gammaproteobacteria</taxon>
        <taxon>Oceanospirillales</taxon>
        <taxon>Hahellaceae</taxon>
        <taxon>Hahella</taxon>
    </lineage>
</organism>
<dbReference type="HOGENOM" id="CLU_3374050_0_0_6"/>
<evidence type="ECO:0000313" key="1">
    <source>
        <dbReference type="EMBL" id="ABC31393.1"/>
    </source>
</evidence>
<dbReference type="EMBL" id="CP000155">
    <property type="protein sequence ID" value="ABC31393.1"/>
    <property type="molecule type" value="Genomic_DNA"/>
</dbReference>
<dbReference type="AlphaFoldDB" id="Q2SD81"/>